<organism evidence="3 4">
    <name type="scientific">Candidatus Magnetoglobus multicellularis str. Araruama</name>
    <dbReference type="NCBI Taxonomy" id="890399"/>
    <lineage>
        <taxon>Bacteria</taxon>
        <taxon>Pseudomonadati</taxon>
        <taxon>Thermodesulfobacteriota</taxon>
        <taxon>Desulfobacteria</taxon>
        <taxon>Desulfobacterales</taxon>
        <taxon>Desulfobacteraceae</taxon>
        <taxon>Candidatus Magnetoglobus</taxon>
    </lineage>
</organism>
<dbReference type="EMBL" id="ATBP01000411">
    <property type="protein sequence ID" value="ETR70515.1"/>
    <property type="molecule type" value="Genomic_DNA"/>
</dbReference>
<feature type="signal peptide" evidence="2">
    <location>
        <begin position="1"/>
        <end position="26"/>
    </location>
</feature>
<keyword evidence="1" id="KW-0472">Membrane</keyword>
<evidence type="ECO:0000313" key="3">
    <source>
        <dbReference type="EMBL" id="ETR70515.1"/>
    </source>
</evidence>
<dbReference type="AlphaFoldDB" id="A0A1V1P709"/>
<evidence type="ECO:0000313" key="4">
    <source>
        <dbReference type="Proteomes" id="UP000189670"/>
    </source>
</evidence>
<dbReference type="Proteomes" id="UP000189670">
    <property type="component" value="Unassembled WGS sequence"/>
</dbReference>
<keyword evidence="2" id="KW-0732">Signal</keyword>
<proteinExistence type="predicted"/>
<keyword evidence="1" id="KW-1133">Transmembrane helix</keyword>
<feature type="chain" id="PRO_5010733934" evidence="2">
    <location>
        <begin position="27"/>
        <end position="99"/>
    </location>
</feature>
<gene>
    <name evidence="3" type="ORF">OMM_08759</name>
</gene>
<evidence type="ECO:0000256" key="2">
    <source>
        <dbReference type="SAM" id="SignalP"/>
    </source>
</evidence>
<reference evidence="4" key="1">
    <citation type="submission" date="2012-11" db="EMBL/GenBank/DDBJ databases">
        <authorList>
            <person name="Lucero-Rivera Y.E."/>
            <person name="Tovar-Ramirez D."/>
        </authorList>
    </citation>
    <scope>NUCLEOTIDE SEQUENCE [LARGE SCALE GENOMIC DNA]</scope>
    <source>
        <strain evidence="4">Araruama</strain>
    </source>
</reference>
<accession>A0A1V1P709</accession>
<feature type="transmembrane region" description="Helical" evidence="1">
    <location>
        <begin position="50"/>
        <end position="69"/>
    </location>
</feature>
<name>A0A1V1P709_9BACT</name>
<keyword evidence="1" id="KW-0812">Transmembrane</keyword>
<sequence length="99" mass="10551">MNTFKIPIIGLFILCLLLTPVTPALASNMNDSKPSAEEMLVDVFLVRPLGLVTTVIGTGFFGISLPFSIMGGNTVDVFSQLVIGPAAFTFARPVGELDY</sequence>
<comment type="caution">
    <text evidence="3">The sequence shown here is derived from an EMBL/GenBank/DDBJ whole genome shotgun (WGS) entry which is preliminary data.</text>
</comment>
<evidence type="ECO:0000256" key="1">
    <source>
        <dbReference type="SAM" id="Phobius"/>
    </source>
</evidence>
<protein>
    <submittedName>
        <fullName evidence="3">Uncharacterized protein</fullName>
    </submittedName>
</protein>